<dbReference type="Proteomes" id="UP000076852">
    <property type="component" value="Chromosome 1"/>
</dbReference>
<evidence type="ECO:0000313" key="8">
    <source>
        <dbReference type="EMBL" id="ANB73993.1"/>
    </source>
</evidence>
<dbReference type="STRING" id="1804984.AYM40_17675"/>
<comment type="pathway">
    <text evidence="5">Amine and polyamine biosynthesis; spermidine biosynthesis; spermidine from putrescine: step 1/1.</text>
</comment>
<dbReference type="AlphaFoldDB" id="A0A167W4D4"/>
<comment type="similarity">
    <text evidence="1 5">Belongs to the spermidine/spermine synthase family.</text>
</comment>
<feature type="domain" description="PABS" evidence="7">
    <location>
        <begin position="4"/>
        <end position="288"/>
    </location>
</feature>
<keyword evidence="9" id="KW-1185">Reference proteome</keyword>
<dbReference type="InterPro" id="IPR030374">
    <property type="entry name" value="PABS"/>
</dbReference>
<feature type="binding site" evidence="5">
    <location>
        <begin position="138"/>
        <end position="139"/>
    </location>
    <ligand>
        <name>S-methyl-5'-thioadenosine</name>
        <dbReference type="ChEBI" id="CHEBI:17509"/>
    </ligand>
</feature>
<dbReference type="UniPathway" id="UPA00248">
    <property type="reaction ID" value="UER00314"/>
</dbReference>
<evidence type="ECO:0000259" key="7">
    <source>
        <dbReference type="PROSITE" id="PS51006"/>
    </source>
</evidence>
<dbReference type="InterPro" id="IPR029063">
    <property type="entry name" value="SAM-dependent_MTases_sf"/>
</dbReference>
<reference evidence="8 9" key="1">
    <citation type="journal article" date="2016" name="Gene">
        <title>PacBio SMRT assembly of a complex multi-replicon genome reveals chlorocatechol degradative operon in a region of genome plasticity.</title>
        <authorList>
            <person name="Ricker N."/>
            <person name="Shen S.Y."/>
            <person name="Goordial J."/>
            <person name="Jin S."/>
            <person name="Fulthorpe R.R."/>
        </authorList>
    </citation>
    <scope>NUCLEOTIDE SEQUENCE [LARGE SCALE GENOMIC DNA]</scope>
    <source>
        <strain evidence="8 9">OLGA172</strain>
    </source>
</reference>
<organism evidence="8 9">
    <name type="scientific">Paraburkholderia phytofirmans OLGA172</name>
    <dbReference type="NCBI Taxonomy" id="1417228"/>
    <lineage>
        <taxon>Bacteria</taxon>
        <taxon>Pseudomonadati</taxon>
        <taxon>Pseudomonadota</taxon>
        <taxon>Betaproteobacteria</taxon>
        <taxon>Burkholderiales</taxon>
        <taxon>Burkholderiaceae</taxon>
        <taxon>Paraburkholderia</taxon>
    </lineage>
</organism>
<feature type="binding site" evidence="5">
    <location>
        <position position="86"/>
    </location>
    <ligand>
        <name>spermidine</name>
        <dbReference type="ChEBI" id="CHEBI:57834"/>
    </ligand>
</feature>
<evidence type="ECO:0000256" key="5">
    <source>
        <dbReference type="HAMAP-Rule" id="MF_00198"/>
    </source>
</evidence>
<dbReference type="OrthoDB" id="9793120at2"/>
<keyword evidence="2 5" id="KW-0808">Transferase</keyword>
<name>A0A167W4D4_9BURK</name>
<dbReference type="GO" id="GO:0008295">
    <property type="term" value="P:spermidine biosynthetic process"/>
    <property type="evidence" value="ECO:0007669"/>
    <property type="project" value="UniProtKB-UniRule"/>
</dbReference>
<dbReference type="EC" id="2.5.1.16" evidence="5"/>
<evidence type="ECO:0000313" key="9">
    <source>
        <dbReference type="Proteomes" id="UP000076852"/>
    </source>
</evidence>
<protein>
    <recommendedName>
        <fullName evidence="5">Polyamine aminopropyltransferase</fullName>
    </recommendedName>
    <alternativeName>
        <fullName evidence="5">Putrescine aminopropyltransferase</fullName>
        <shortName evidence="5">PAPT</shortName>
    </alternativeName>
    <alternativeName>
        <fullName evidence="5">Spermidine synthase</fullName>
        <shortName evidence="5">SPDS</shortName>
        <shortName evidence="5">SPDSY</shortName>
        <ecNumber evidence="5">2.5.1.16</ecNumber>
    </alternativeName>
</protein>
<comment type="catalytic activity">
    <reaction evidence="5">
        <text>S-adenosyl 3-(methylsulfanyl)propylamine + putrescine = S-methyl-5'-thioadenosine + spermidine + H(+)</text>
        <dbReference type="Rhea" id="RHEA:12721"/>
        <dbReference type="ChEBI" id="CHEBI:15378"/>
        <dbReference type="ChEBI" id="CHEBI:17509"/>
        <dbReference type="ChEBI" id="CHEBI:57443"/>
        <dbReference type="ChEBI" id="CHEBI:57834"/>
        <dbReference type="ChEBI" id="CHEBI:326268"/>
        <dbReference type="EC" id="2.5.1.16"/>
    </reaction>
</comment>
<dbReference type="InterPro" id="IPR001045">
    <property type="entry name" value="Spermi_synthase"/>
</dbReference>
<evidence type="ECO:0000256" key="4">
    <source>
        <dbReference type="ARBA" id="ARBA00023115"/>
    </source>
</evidence>
<evidence type="ECO:0000256" key="2">
    <source>
        <dbReference type="ARBA" id="ARBA00022679"/>
    </source>
</evidence>
<keyword evidence="4 5" id="KW-0620">Polyamine biosynthesis</keyword>
<dbReference type="Gene3D" id="2.30.140.10">
    <property type="entry name" value="Spermidine synthase, tetramerisation domain"/>
    <property type="match status" value="1"/>
</dbReference>
<comment type="function">
    <text evidence="5">Catalyzes the irreversible transfer of a propylamine group from the amino donor S-adenosylmethioninamine (decarboxy-AdoMet) to putrescine (1,4-diaminobutane) to yield spermidine.</text>
</comment>
<accession>A0A167W4D4</accession>
<dbReference type="PROSITE" id="PS51006">
    <property type="entry name" value="PABS_2"/>
    <property type="match status" value="1"/>
</dbReference>
<gene>
    <name evidence="5" type="primary">speE</name>
    <name evidence="8" type="ORF">AYM40_17675</name>
</gene>
<dbReference type="InterPro" id="IPR037163">
    <property type="entry name" value="Spermidine_synt_N_sf"/>
</dbReference>
<feature type="binding site" evidence="5">
    <location>
        <position position="31"/>
    </location>
    <ligand>
        <name>S-methyl-5'-thioadenosine</name>
        <dbReference type="ChEBI" id="CHEBI:17509"/>
    </ligand>
</feature>
<comment type="subunit">
    <text evidence="5">Homodimer or homotetramer.</text>
</comment>
<dbReference type="KEGG" id="buz:AYM40_17675"/>
<comment type="caution">
    <text evidence="5">Lacks conserved residue(s) required for the propagation of feature annotation.</text>
</comment>
<evidence type="ECO:0000256" key="1">
    <source>
        <dbReference type="ARBA" id="ARBA00007867"/>
    </source>
</evidence>
<evidence type="ECO:0000256" key="6">
    <source>
        <dbReference type="PROSITE-ProRule" id="PRU00354"/>
    </source>
</evidence>
<feature type="active site" description="Proton acceptor" evidence="5 6">
    <location>
        <position position="209"/>
    </location>
</feature>
<feature type="binding site" evidence="5">
    <location>
        <position position="106"/>
    </location>
    <ligand>
        <name>S-methyl-5'-thioadenosine</name>
        <dbReference type="ChEBI" id="CHEBI:17509"/>
    </ligand>
</feature>
<dbReference type="RefSeq" id="WP_082855121.1">
    <property type="nucleotide sequence ID" value="NZ_CP014578.1"/>
</dbReference>
<dbReference type="HAMAP" id="MF_00198">
    <property type="entry name" value="Spermidine_synth"/>
    <property type="match status" value="1"/>
</dbReference>
<dbReference type="EMBL" id="CP014578">
    <property type="protein sequence ID" value="ANB73993.1"/>
    <property type="molecule type" value="Genomic_DNA"/>
</dbReference>
<dbReference type="SUPFAM" id="SSF53335">
    <property type="entry name" value="S-adenosyl-L-methionine-dependent methyltransferases"/>
    <property type="match status" value="1"/>
</dbReference>
<proteinExistence type="inferred from homology"/>
<feature type="binding site" evidence="5">
    <location>
        <position position="62"/>
    </location>
    <ligand>
        <name>spermidine</name>
        <dbReference type="ChEBI" id="CHEBI:57834"/>
    </ligand>
</feature>
<dbReference type="GO" id="GO:0004766">
    <property type="term" value="F:spermidine synthase activity"/>
    <property type="evidence" value="ECO:0007669"/>
    <property type="project" value="UniProtKB-UniRule"/>
</dbReference>
<sequence length="342" mass="36286">MSAPLLFQPTADAVYGFPNALLLARVDSPYQRIEVWDTPQLGQLFTLDGRPMTSTGDEFIYHECMVHPAALAHPSPKTALVLGGGDGGAARQLLKHPSIERIVVAELDAEVVRMTREYLPEVQGGAFDDPRVELVIGDAAHYVAGAAHGGAAQAGTAHATTALATAETARASDSAHAAGQAVAQAHAATTASASAAATATMQFDLVVFDLTPPDSPAAGLYTPDFYMQLKRVMSPATVLSLHLGSPYFHAERVAGLLDDLRDTFAIVRTMHTFIPLYGSLWMMATASDTLDPASLAVETLAERLAARRIASLKHYDPALHAGLFSASRSVRDKLSQFLKPSS</sequence>
<feature type="binding site" evidence="5">
    <location>
        <position position="216"/>
    </location>
    <ligand>
        <name>S-methyl-5'-thioadenosine</name>
        <dbReference type="ChEBI" id="CHEBI:17509"/>
    </ligand>
</feature>
<keyword evidence="3 5" id="KW-0745">Spermidine biosynthesis</keyword>
<dbReference type="PANTHER" id="PTHR43317:SF1">
    <property type="entry name" value="THERMOSPERMINE SYNTHASE ACAULIS5"/>
    <property type="match status" value="1"/>
</dbReference>
<dbReference type="Gene3D" id="3.40.50.150">
    <property type="entry name" value="Vaccinia Virus protein VP39"/>
    <property type="match status" value="1"/>
</dbReference>
<dbReference type="Pfam" id="PF01564">
    <property type="entry name" value="Spermine_synth"/>
    <property type="match status" value="2"/>
</dbReference>
<dbReference type="PANTHER" id="PTHR43317">
    <property type="entry name" value="THERMOSPERMINE SYNTHASE ACAULIS5"/>
    <property type="match status" value="1"/>
</dbReference>
<evidence type="ECO:0000256" key="3">
    <source>
        <dbReference type="ARBA" id="ARBA00023066"/>
    </source>
</evidence>